<evidence type="ECO:0000313" key="4">
    <source>
        <dbReference type="Proteomes" id="UP001193748"/>
    </source>
</evidence>
<sequence length="364" mass="41715">MGFRMRKSFKIAPGVRLNVGTKSAGISVGGKGLRYSVNSKTGSRVTVGVPGTGISYTTSGRSYNSAAYSRSQELRRLEREQAKLEELERNKLIVEIYENKIEMIKSIHKECDNKIDWIKMEKSKPPYYPEKGEKGVNEANAIEKLQAYRPSFIDKLFRRQDKKIEGFRYLIEVAKKEDEKEYNSWKELVDIAKKINNGDIQAYLDVIDEFKPLDDLVEFGSGFEFFLEDPDLIEVDFDVNTESIVPKECKSLTKTGKVSTKQMTKTKYFDLQQDYVCSCTLRIARDMFALLPLNYVVVNALEKRLDTSIGKRENEVILSVKIDRETLEGLNMNLIDPSDSMENFECNMNFKKTGGLVKVDRIMD</sequence>
<dbReference type="AlphaFoldDB" id="A0AAX0B7D7"/>
<comment type="caution">
    <text evidence="3">The sequence shown here is derived from an EMBL/GenBank/DDBJ whole genome shotgun (WGS) entry which is preliminary data.</text>
</comment>
<proteinExistence type="predicted"/>
<feature type="coiled-coil region" evidence="1">
    <location>
        <begin position="70"/>
        <end position="97"/>
    </location>
</feature>
<dbReference type="EMBL" id="JABSWW010000001">
    <property type="protein sequence ID" value="NRT90891.1"/>
    <property type="molecule type" value="Genomic_DNA"/>
</dbReference>
<dbReference type="InterPro" id="IPR025330">
    <property type="entry name" value="DUF4236"/>
</dbReference>
<name>A0AAX0B7D7_CLOBE</name>
<dbReference type="Pfam" id="PF14020">
    <property type="entry name" value="DUF4236"/>
    <property type="match status" value="1"/>
</dbReference>
<reference evidence="3" key="2">
    <citation type="journal article" date="2022" name="Nat. Biotechnol.">
        <title>Carbon-negative production of acetone and isopropanol by gas fermentation at industrial pilot scale.</title>
        <authorList>
            <person name="Liew F.E."/>
            <person name="Nogle R."/>
            <person name="Abdalla T."/>
            <person name="Rasor B.J."/>
            <person name="Canter C."/>
            <person name="Jensen R.O."/>
            <person name="Wang L."/>
            <person name="Strutz J."/>
            <person name="Chirania P."/>
            <person name="De Tissera S."/>
            <person name="Mueller A.P."/>
            <person name="Ruan Z."/>
            <person name="Gao A."/>
            <person name="Tran L."/>
            <person name="Engle N.L."/>
            <person name="Bromley J.C."/>
            <person name="Daniell J."/>
            <person name="Conrado R."/>
            <person name="Tschaplinski T.J."/>
            <person name="Giannone R.J."/>
            <person name="Hettich R.L."/>
            <person name="Karim A.S."/>
            <person name="Simpson S.D."/>
            <person name="Brown S.D."/>
            <person name="Leang C."/>
            <person name="Jewett M.C."/>
            <person name="Kopke M."/>
        </authorList>
    </citation>
    <scope>NUCLEOTIDE SEQUENCE</scope>
    <source>
        <strain evidence="3">DJ080</strain>
    </source>
</reference>
<evidence type="ECO:0000256" key="1">
    <source>
        <dbReference type="SAM" id="Coils"/>
    </source>
</evidence>
<evidence type="ECO:0000313" key="3">
    <source>
        <dbReference type="EMBL" id="NRT90891.1"/>
    </source>
</evidence>
<dbReference type="RefSeq" id="WP_173711713.1">
    <property type="nucleotide sequence ID" value="NZ_JABSWW010000001.1"/>
</dbReference>
<feature type="domain" description="DUF4236" evidence="2">
    <location>
        <begin position="3"/>
        <end position="57"/>
    </location>
</feature>
<protein>
    <recommendedName>
        <fullName evidence="2">DUF4236 domain-containing protein</fullName>
    </recommendedName>
</protein>
<gene>
    <name evidence="3" type="ORF">B0H41_004570</name>
</gene>
<keyword evidence="1" id="KW-0175">Coiled coil</keyword>
<evidence type="ECO:0000259" key="2">
    <source>
        <dbReference type="Pfam" id="PF14020"/>
    </source>
</evidence>
<organism evidence="3 4">
    <name type="scientific">Clostridium beijerinckii</name>
    <name type="common">Clostridium MP</name>
    <dbReference type="NCBI Taxonomy" id="1520"/>
    <lineage>
        <taxon>Bacteria</taxon>
        <taxon>Bacillati</taxon>
        <taxon>Bacillota</taxon>
        <taxon>Clostridia</taxon>
        <taxon>Eubacteriales</taxon>
        <taxon>Clostridiaceae</taxon>
        <taxon>Clostridium</taxon>
    </lineage>
</organism>
<dbReference type="Proteomes" id="UP001193748">
    <property type="component" value="Unassembled WGS sequence"/>
</dbReference>
<accession>A0AAX0B7D7</accession>
<reference evidence="3" key="1">
    <citation type="submission" date="2020-05" db="EMBL/GenBank/DDBJ databases">
        <authorList>
            <person name="Brown S."/>
            <person name="Huntemann M."/>
            <person name="Clum A."/>
            <person name="Spunde A."/>
            <person name="Palaniappan K."/>
            <person name="Ritter S."/>
            <person name="Mikhailova N."/>
            <person name="Chen I.-M."/>
            <person name="Stamatis D."/>
            <person name="Reddy T."/>
            <person name="O'Malley R."/>
            <person name="Daum C."/>
            <person name="Shapiro N."/>
            <person name="Ivanova N."/>
            <person name="Kyrpides N."/>
            <person name="Woyke T."/>
        </authorList>
    </citation>
    <scope>NUCLEOTIDE SEQUENCE</scope>
    <source>
        <strain evidence="3">DJ080</strain>
    </source>
</reference>